<gene>
    <name evidence="1" type="ORF">HNQ43_001499</name>
</gene>
<organism evidence="1 2">
    <name type="scientific">Faecalicoccus acidiformans</name>
    <dbReference type="NCBI Taxonomy" id="915173"/>
    <lineage>
        <taxon>Bacteria</taxon>
        <taxon>Bacillati</taxon>
        <taxon>Bacillota</taxon>
        <taxon>Erysipelotrichia</taxon>
        <taxon>Erysipelotrichales</taxon>
        <taxon>Erysipelotrichaceae</taxon>
        <taxon>Faecalicoccus</taxon>
    </lineage>
</organism>
<accession>A0A7W8D1C7</accession>
<proteinExistence type="predicted"/>
<dbReference type="AlphaFoldDB" id="A0A7W8D1C7"/>
<name>A0A7W8D1C7_9FIRM</name>
<dbReference type="PANTHER" id="PTHR30087:SF1">
    <property type="entry name" value="HYPOTHETICAL CYTOSOLIC PROTEIN"/>
    <property type="match status" value="1"/>
</dbReference>
<evidence type="ECO:0000313" key="2">
    <source>
        <dbReference type="Proteomes" id="UP000521313"/>
    </source>
</evidence>
<dbReference type="Pfam" id="PF04463">
    <property type="entry name" value="2-thiour_desulf"/>
    <property type="match status" value="1"/>
</dbReference>
<dbReference type="PANTHER" id="PTHR30087">
    <property type="entry name" value="INNER MEMBRANE PROTEIN"/>
    <property type="match status" value="1"/>
</dbReference>
<dbReference type="InterPro" id="IPR007553">
    <property type="entry name" value="2-thiour_desulf"/>
</dbReference>
<comment type="caution">
    <text evidence="1">The sequence shown here is derived from an EMBL/GenBank/DDBJ whole genome shotgun (WGS) entry which is preliminary data.</text>
</comment>
<sequence length="134" mass="15155">MKILISACLCKERCRYDGRDCFRKEVMDLIAGHEIVPVCPEAYLGIPRAPCEILNGRLIDKNGEDLTESMQESITKILNEVHLESVDLAILKARSPTCGYGWIFDGNFKNRLIYGYGMFAKVLADRGIRILEVD</sequence>
<dbReference type="EMBL" id="JACHHD010000015">
    <property type="protein sequence ID" value="MBB5185442.1"/>
    <property type="molecule type" value="Genomic_DNA"/>
</dbReference>
<protein>
    <submittedName>
        <fullName evidence="1">Uncharacterized protein YbbK (DUF523 family)</fullName>
    </submittedName>
</protein>
<reference evidence="1 2" key="1">
    <citation type="submission" date="2020-08" db="EMBL/GenBank/DDBJ databases">
        <title>Genomic Encyclopedia of Type Strains, Phase IV (KMG-IV): sequencing the most valuable type-strain genomes for metagenomic binning, comparative biology and taxonomic classification.</title>
        <authorList>
            <person name="Goeker M."/>
        </authorList>
    </citation>
    <scope>NUCLEOTIDE SEQUENCE [LARGE SCALE GENOMIC DNA]</scope>
    <source>
        <strain evidence="1 2">DSM 26963</strain>
    </source>
</reference>
<evidence type="ECO:0000313" key="1">
    <source>
        <dbReference type="EMBL" id="MBB5185442.1"/>
    </source>
</evidence>
<dbReference type="Proteomes" id="UP000521313">
    <property type="component" value="Unassembled WGS sequence"/>
</dbReference>
<dbReference type="RefSeq" id="WP_183376390.1">
    <property type="nucleotide sequence ID" value="NZ_JACHHD010000015.1"/>
</dbReference>